<feature type="region of interest" description="Disordered" evidence="1">
    <location>
        <begin position="12"/>
        <end position="42"/>
    </location>
</feature>
<evidence type="ECO:0000256" key="1">
    <source>
        <dbReference type="SAM" id="MobiDB-lite"/>
    </source>
</evidence>
<gene>
    <name evidence="2" type="ORF">B0A55_09636</name>
</gene>
<keyword evidence="3" id="KW-1185">Reference proteome</keyword>
<evidence type="ECO:0000313" key="3">
    <source>
        <dbReference type="Proteomes" id="UP000309340"/>
    </source>
</evidence>
<dbReference type="OrthoDB" id="3510794at2759"/>
<dbReference type="EMBL" id="NAJQ01000681">
    <property type="protein sequence ID" value="TKA66047.1"/>
    <property type="molecule type" value="Genomic_DNA"/>
</dbReference>
<sequence>MDQFGEQIESLYLDDRHSGTAEDTGASRSVSSSRLHEHRRQPTSFLDLPGELRNAIYSPALARYRPHVRIGFKYDAEFPPLPPRGAHLQQWKPPYRGIYYGMLLRSEVGTVYRTEIREQWPPLAHVSPLLKRQVLDVHYSENVFRLALRNFLDRRLCAQWIAERGVLLEGVREVKLQMPYMLRRWQWSLVIVVTRLDDGSVAVRTLHNHYRGVGECTCSFGEWVDMMLAVQGRHPDYSTVPEAGDVGSVMEAVIKICEAAEWAEAIWEVLNPPGSKHRHACDQR</sequence>
<reference evidence="2 3" key="1">
    <citation type="submission" date="2017-03" db="EMBL/GenBank/DDBJ databases">
        <title>Genomes of endolithic fungi from Antarctica.</title>
        <authorList>
            <person name="Coleine C."/>
            <person name="Masonjones S."/>
            <person name="Stajich J.E."/>
        </authorList>
    </citation>
    <scope>NUCLEOTIDE SEQUENCE [LARGE SCALE GENOMIC DNA]</scope>
    <source>
        <strain evidence="2 3">CCFEE 5184</strain>
    </source>
</reference>
<accession>A0A4U0WST6</accession>
<evidence type="ECO:0000313" key="2">
    <source>
        <dbReference type="EMBL" id="TKA66047.1"/>
    </source>
</evidence>
<organism evidence="2 3">
    <name type="scientific">Friedmanniomyces simplex</name>
    <dbReference type="NCBI Taxonomy" id="329884"/>
    <lineage>
        <taxon>Eukaryota</taxon>
        <taxon>Fungi</taxon>
        <taxon>Dikarya</taxon>
        <taxon>Ascomycota</taxon>
        <taxon>Pezizomycotina</taxon>
        <taxon>Dothideomycetes</taxon>
        <taxon>Dothideomycetidae</taxon>
        <taxon>Mycosphaerellales</taxon>
        <taxon>Teratosphaeriaceae</taxon>
        <taxon>Friedmanniomyces</taxon>
    </lineage>
</organism>
<comment type="caution">
    <text evidence="2">The sequence shown here is derived from an EMBL/GenBank/DDBJ whole genome shotgun (WGS) entry which is preliminary data.</text>
</comment>
<dbReference type="AlphaFoldDB" id="A0A4U0WST6"/>
<protein>
    <submittedName>
        <fullName evidence="2">Uncharacterized protein</fullName>
    </submittedName>
</protein>
<proteinExistence type="predicted"/>
<dbReference type="Proteomes" id="UP000309340">
    <property type="component" value="Unassembled WGS sequence"/>
</dbReference>
<feature type="non-terminal residue" evidence="2">
    <location>
        <position position="284"/>
    </location>
</feature>
<name>A0A4U0WST6_9PEZI</name>